<dbReference type="PANTHER" id="PTHR43798:SF33">
    <property type="entry name" value="HYDROLASE, PUTATIVE (AFU_ORTHOLOGUE AFUA_2G14860)-RELATED"/>
    <property type="match status" value="1"/>
</dbReference>
<protein>
    <submittedName>
        <fullName evidence="2">Alpha/beta hydrolase</fullName>
    </submittedName>
</protein>
<accession>A0ABV9W0K9</accession>
<dbReference type="Proteomes" id="UP001595912">
    <property type="component" value="Unassembled WGS sequence"/>
</dbReference>
<dbReference type="EMBL" id="JBHSIU010000041">
    <property type="protein sequence ID" value="MFC5002098.1"/>
    <property type="molecule type" value="Genomic_DNA"/>
</dbReference>
<dbReference type="SUPFAM" id="SSF53474">
    <property type="entry name" value="alpha/beta-Hydrolases"/>
    <property type="match status" value="1"/>
</dbReference>
<reference evidence="3" key="1">
    <citation type="journal article" date="2019" name="Int. J. Syst. Evol. Microbiol.">
        <title>The Global Catalogue of Microorganisms (GCM) 10K type strain sequencing project: providing services to taxonomists for standard genome sequencing and annotation.</title>
        <authorList>
            <consortium name="The Broad Institute Genomics Platform"/>
            <consortium name="The Broad Institute Genome Sequencing Center for Infectious Disease"/>
            <person name="Wu L."/>
            <person name="Ma J."/>
        </authorList>
    </citation>
    <scope>NUCLEOTIDE SEQUENCE [LARGE SCALE GENOMIC DNA]</scope>
    <source>
        <strain evidence="3">CGMCC 4.7152</strain>
    </source>
</reference>
<evidence type="ECO:0000313" key="3">
    <source>
        <dbReference type="Proteomes" id="UP001595912"/>
    </source>
</evidence>
<dbReference type="InterPro" id="IPR000073">
    <property type="entry name" value="AB_hydrolase_1"/>
</dbReference>
<dbReference type="RefSeq" id="WP_380119866.1">
    <property type="nucleotide sequence ID" value="NZ_JBHSIU010000041.1"/>
</dbReference>
<comment type="caution">
    <text evidence="2">The sequence shown here is derived from an EMBL/GenBank/DDBJ whole genome shotgun (WGS) entry which is preliminary data.</text>
</comment>
<sequence>MDSVEIPTPDGPLHALRSGPAVPGDGGPVVLAAHGITASAMSFAAVARALPAGWTLLALDLRGRGRSNTLPGPFGMDRHAGDLAAVARQVGRPVVLTGQSMGAYAALRAATRFPDLFTRLVLIDGGLPLPVPAGADPDAVLEATLGPAILRLRMTFPSEEAYVELFRNHPALAASWNDDLDAYARYDSTGDPGEIRSRVDPAAVAADGRDLIVNAATFGADLQALTLPADLLYAPRGMFGQEPGILPQPLVEQWTARSPVRAELIPDCNHYTILTDPKPAARISEVLTRP</sequence>
<dbReference type="PRINTS" id="PR00111">
    <property type="entry name" value="ABHYDROLASE"/>
</dbReference>
<evidence type="ECO:0000259" key="1">
    <source>
        <dbReference type="Pfam" id="PF12697"/>
    </source>
</evidence>
<gene>
    <name evidence="2" type="ORF">ACFPIJ_30240</name>
</gene>
<proteinExistence type="predicted"/>
<evidence type="ECO:0000313" key="2">
    <source>
        <dbReference type="EMBL" id="MFC5002098.1"/>
    </source>
</evidence>
<name>A0ABV9W0K9_9ACTN</name>
<dbReference type="Gene3D" id="3.40.50.1820">
    <property type="entry name" value="alpha/beta hydrolase"/>
    <property type="match status" value="1"/>
</dbReference>
<dbReference type="PANTHER" id="PTHR43798">
    <property type="entry name" value="MONOACYLGLYCEROL LIPASE"/>
    <property type="match status" value="1"/>
</dbReference>
<keyword evidence="3" id="KW-1185">Reference proteome</keyword>
<dbReference type="Pfam" id="PF12697">
    <property type="entry name" value="Abhydrolase_6"/>
    <property type="match status" value="1"/>
</dbReference>
<organism evidence="2 3">
    <name type="scientific">Dactylosporangium cerinum</name>
    <dbReference type="NCBI Taxonomy" id="1434730"/>
    <lineage>
        <taxon>Bacteria</taxon>
        <taxon>Bacillati</taxon>
        <taxon>Actinomycetota</taxon>
        <taxon>Actinomycetes</taxon>
        <taxon>Micromonosporales</taxon>
        <taxon>Micromonosporaceae</taxon>
        <taxon>Dactylosporangium</taxon>
    </lineage>
</organism>
<dbReference type="GO" id="GO:0016787">
    <property type="term" value="F:hydrolase activity"/>
    <property type="evidence" value="ECO:0007669"/>
    <property type="project" value="UniProtKB-KW"/>
</dbReference>
<keyword evidence="2" id="KW-0378">Hydrolase</keyword>
<dbReference type="InterPro" id="IPR050266">
    <property type="entry name" value="AB_hydrolase_sf"/>
</dbReference>
<feature type="domain" description="AB hydrolase-1" evidence="1">
    <location>
        <begin position="30"/>
        <end position="280"/>
    </location>
</feature>
<dbReference type="InterPro" id="IPR029058">
    <property type="entry name" value="AB_hydrolase_fold"/>
</dbReference>